<protein>
    <recommendedName>
        <fullName evidence="3">Fungal N-terminal domain-containing protein</fullName>
    </recommendedName>
</protein>
<evidence type="ECO:0000313" key="1">
    <source>
        <dbReference type="EMBL" id="KAF2195524.1"/>
    </source>
</evidence>
<sequence length="244" mass="27507">MALTCQIPLQEFLDKMHKYEVSLGPISAPNRSSTRSIGRKSQWALFMSGKVAKLRTAVGAKVLSINLLLATHTSESISRLEAQAQESHVTLLASVLEQGMSLKNIRDEMSTVQDSVKEYAKEQVQYTNNVMAKVEDAATTLDRVSESTESVHATVMSFRCLGIQLMQMIHDLPVQVREVLEQVVRTNVEIYHMLRAIQDSILRSPASQPGNSIHFEDVLGRSKTLPYEYFRYIEVCSHARYLFT</sequence>
<evidence type="ECO:0000313" key="2">
    <source>
        <dbReference type="Proteomes" id="UP000800200"/>
    </source>
</evidence>
<dbReference type="PANTHER" id="PTHR38886">
    <property type="entry name" value="SESA DOMAIN-CONTAINING PROTEIN"/>
    <property type="match status" value="1"/>
</dbReference>
<dbReference type="OrthoDB" id="409136at2759"/>
<dbReference type="Proteomes" id="UP000800200">
    <property type="component" value="Unassembled WGS sequence"/>
</dbReference>
<dbReference type="AlphaFoldDB" id="A0A6A6EVD2"/>
<dbReference type="EMBL" id="ML994610">
    <property type="protein sequence ID" value="KAF2195524.1"/>
    <property type="molecule type" value="Genomic_DNA"/>
</dbReference>
<name>A0A6A6EVD2_9PEZI</name>
<proteinExistence type="predicted"/>
<evidence type="ECO:0008006" key="3">
    <source>
        <dbReference type="Google" id="ProtNLM"/>
    </source>
</evidence>
<reference evidence="1" key="1">
    <citation type="journal article" date="2020" name="Stud. Mycol.">
        <title>101 Dothideomycetes genomes: a test case for predicting lifestyles and emergence of pathogens.</title>
        <authorList>
            <person name="Haridas S."/>
            <person name="Albert R."/>
            <person name="Binder M."/>
            <person name="Bloem J."/>
            <person name="Labutti K."/>
            <person name="Salamov A."/>
            <person name="Andreopoulos B."/>
            <person name="Baker S."/>
            <person name="Barry K."/>
            <person name="Bills G."/>
            <person name="Bluhm B."/>
            <person name="Cannon C."/>
            <person name="Castanera R."/>
            <person name="Culley D."/>
            <person name="Daum C."/>
            <person name="Ezra D."/>
            <person name="Gonzalez J."/>
            <person name="Henrissat B."/>
            <person name="Kuo A."/>
            <person name="Liang C."/>
            <person name="Lipzen A."/>
            <person name="Lutzoni F."/>
            <person name="Magnuson J."/>
            <person name="Mondo S."/>
            <person name="Nolan M."/>
            <person name="Ohm R."/>
            <person name="Pangilinan J."/>
            <person name="Park H.-J."/>
            <person name="Ramirez L."/>
            <person name="Alfaro M."/>
            <person name="Sun H."/>
            <person name="Tritt A."/>
            <person name="Yoshinaga Y."/>
            <person name="Zwiers L.-H."/>
            <person name="Turgeon B."/>
            <person name="Goodwin S."/>
            <person name="Spatafora J."/>
            <person name="Crous P."/>
            <person name="Grigoriev I."/>
        </authorList>
    </citation>
    <scope>NUCLEOTIDE SEQUENCE</scope>
    <source>
        <strain evidence="1">CBS 207.26</strain>
    </source>
</reference>
<dbReference type="PANTHER" id="PTHR38886:SF1">
    <property type="entry name" value="NACHT-NTPASE AND P-LOOP NTPASES N-TERMINAL DOMAIN-CONTAINING PROTEIN"/>
    <property type="match status" value="1"/>
</dbReference>
<keyword evidence="2" id="KW-1185">Reference proteome</keyword>
<gene>
    <name evidence="1" type="ORF">K469DRAFT_14220</name>
</gene>
<accession>A0A6A6EVD2</accession>
<organism evidence="1 2">
    <name type="scientific">Zopfia rhizophila CBS 207.26</name>
    <dbReference type="NCBI Taxonomy" id="1314779"/>
    <lineage>
        <taxon>Eukaryota</taxon>
        <taxon>Fungi</taxon>
        <taxon>Dikarya</taxon>
        <taxon>Ascomycota</taxon>
        <taxon>Pezizomycotina</taxon>
        <taxon>Dothideomycetes</taxon>
        <taxon>Dothideomycetes incertae sedis</taxon>
        <taxon>Zopfiaceae</taxon>
        <taxon>Zopfia</taxon>
    </lineage>
</organism>